<dbReference type="Pfam" id="PF00034">
    <property type="entry name" value="Cytochrom_C"/>
    <property type="match status" value="1"/>
</dbReference>
<feature type="domain" description="Cytochrome c" evidence="7">
    <location>
        <begin position="42"/>
        <end position="132"/>
    </location>
</feature>
<keyword evidence="1" id="KW-0813">Transport</keyword>
<dbReference type="PROSITE" id="PS51257">
    <property type="entry name" value="PROKAR_LIPOPROTEIN"/>
    <property type="match status" value="1"/>
</dbReference>
<keyword evidence="3 6" id="KW-0479">Metal-binding</keyword>
<dbReference type="Proteomes" id="UP001568894">
    <property type="component" value="Unassembled WGS sequence"/>
</dbReference>
<dbReference type="PRINTS" id="PR00606">
    <property type="entry name" value="CYTCHROMECID"/>
</dbReference>
<dbReference type="PROSITE" id="PS51007">
    <property type="entry name" value="CYTC"/>
    <property type="match status" value="1"/>
</dbReference>
<dbReference type="SUPFAM" id="SSF46626">
    <property type="entry name" value="Cytochrome c"/>
    <property type="match status" value="1"/>
</dbReference>
<organism evidence="8 9">
    <name type="scientific">Flavobacterium frigidarium</name>
    <dbReference type="NCBI Taxonomy" id="99286"/>
    <lineage>
        <taxon>Bacteria</taxon>
        <taxon>Pseudomonadati</taxon>
        <taxon>Bacteroidota</taxon>
        <taxon>Flavobacteriia</taxon>
        <taxon>Flavobacteriales</taxon>
        <taxon>Flavobacteriaceae</taxon>
        <taxon>Flavobacterium</taxon>
    </lineage>
</organism>
<name>A0ABV4KB50_9FLAO</name>
<evidence type="ECO:0000256" key="4">
    <source>
        <dbReference type="ARBA" id="ARBA00022982"/>
    </source>
</evidence>
<dbReference type="Gene3D" id="1.10.760.10">
    <property type="entry name" value="Cytochrome c-like domain"/>
    <property type="match status" value="1"/>
</dbReference>
<evidence type="ECO:0000259" key="7">
    <source>
        <dbReference type="PROSITE" id="PS51007"/>
    </source>
</evidence>
<dbReference type="InterPro" id="IPR036909">
    <property type="entry name" value="Cyt_c-like_dom_sf"/>
</dbReference>
<evidence type="ECO:0000256" key="1">
    <source>
        <dbReference type="ARBA" id="ARBA00022448"/>
    </source>
</evidence>
<keyword evidence="9" id="KW-1185">Reference proteome</keyword>
<protein>
    <submittedName>
        <fullName evidence="8">C-type cytochrome</fullName>
    </submittedName>
</protein>
<dbReference type="EMBL" id="JASMRN010000004">
    <property type="protein sequence ID" value="MEZ7514874.1"/>
    <property type="molecule type" value="Genomic_DNA"/>
</dbReference>
<gene>
    <name evidence="8" type="ORF">QO192_06210</name>
</gene>
<dbReference type="InterPro" id="IPR002324">
    <property type="entry name" value="Cyt_c_ID"/>
</dbReference>
<accession>A0ABV4KB50</accession>
<proteinExistence type="predicted"/>
<reference evidence="8 9" key="1">
    <citation type="submission" date="2023-05" db="EMBL/GenBank/DDBJ databases">
        <title>Adaptations of aquatic viruses from atmosphere-close ecosystems of the Central Arctic Ocean.</title>
        <authorList>
            <person name="Rahlff J."/>
            <person name="Holmfeldt K."/>
        </authorList>
    </citation>
    <scope>NUCLEOTIDE SEQUENCE [LARGE SCALE GENOMIC DNA]</scope>
    <source>
        <strain evidence="8 9">Arc14</strain>
    </source>
</reference>
<keyword evidence="5 6" id="KW-0408">Iron</keyword>
<keyword evidence="4" id="KW-0249">Electron transport</keyword>
<evidence type="ECO:0000256" key="5">
    <source>
        <dbReference type="ARBA" id="ARBA00023004"/>
    </source>
</evidence>
<dbReference type="RefSeq" id="WP_371569008.1">
    <property type="nucleotide sequence ID" value="NZ_JASMRN010000004.1"/>
</dbReference>
<sequence length="133" mass="14438">MKKIIICAFVLLAFACKKQETESFGAAVDSEISEGMPAKDQAPEELGKQIFEGKGNCVACHQVDQKVVGPSIQEIASIYKAKGGDIVAFIKDDAKPIVDPSQYEVMKTNFGLTKAMSVEELKALEAYIYSNAK</sequence>
<keyword evidence="2 6" id="KW-0349">Heme</keyword>
<evidence type="ECO:0000313" key="8">
    <source>
        <dbReference type="EMBL" id="MEZ7514874.1"/>
    </source>
</evidence>
<evidence type="ECO:0000256" key="3">
    <source>
        <dbReference type="ARBA" id="ARBA00022723"/>
    </source>
</evidence>
<comment type="caution">
    <text evidence="8">The sequence shown here is derived from an EMBL/GenBank/DDBJ whole genome shotgun (WGS) entry which is preliminary data.</text>
</comment>
<evidence type="ECO:0000313" key="9">
    <source>
        <dbReference type="Proteomes" id="UP001568894"/>
    </source>
</evidence>
<dbReference type="InterPro" id="IPR009056">
    <property type="entry name" value="Cyt_c-like_dom"/>
</dbReference>
<evidence type="ECO:0000256" key="2">
    <source>
        <dbReference type="ARBA" id="ARBA00022617"/>
    </source>
</evidence>
<evidence type="ECO:0000256" key="6">
    <source>
        <dbReference type="PROSITE-ProRule" id="PRU00433"/>
    </source>
</evidence>